<keyword evidence="3" id="KW-1185">Reference proteome</keyword>
<gene>
    <name evidence="2" type="ORF">ANN_09625</name>
</gene>
<organism evidence="2 3">
    <name type="scientific">Periplaneta americana</name>
    <name type="common">American cockroach</name>
    <name type="synonym">Blatta americana</name>
    <dbReference type="NCBI Taxonomy" id="6978"/>
    <lineage>
        <taxon>Eukaryota</taxon>
        <taxon>Metazoa</taxon>
        <taxon>Ecdysozoa</taxon>
        <taxon>Arthropoda</taxon>
        <taxon>Hexapoda</taxon>
        <taxon>Insecta</taxon>
        <taxon>Pterygota</taxon>
        <taxon>Neoptera</taxon>
        <taxon>Polyneoptera</taxon>
        <taxon>Dictyoptera</taxon>
        <taxon>Blattodea</taxon>
        <taxon>Blattoidea</taxon>
        <taxon>Blattidae</taxon>
        <taxon>Blattinae</taxon>
        <taxon>Periplaneta</taxon>
    </lineage>
</organism>
<evidence type="ECO:0000313" key="3">
    <source>
        <dbReference type="Proteomes" id="UP001148838"/>
    </source>
</evidence>
<dbReference type="Proteomes" id="UP001148838">
    <property type="component" value="Unassembled WGS sequence"/>
</dbReference>
<dbReference type="InterPro" id="IPR012337">
    <property type="entry name" value="RNaseH-like_sf"/>
</dbReference>
<dbReference type="InterPro" id="IPR008906">
    <property type="entry name" value="HATC_C_dom"/>
</dbReference>
<evidence type="ECO:0000313" key="2">
    <source>
        <dbReference type="EMBL" id="KAJ4447618.1"/>
    </source>
</evidence>
<proteinExistence type="predicted"/>
<comment type="caution">
    <text evidence="2">The sequence shown here is derived from an EMBL/GenBank/DDBJ whole genome shotgun (WGS) entry which is preliminary data.</text>
</comment>
<reference evidence="2 3" key="1">
    <citation type="journal article" date="2022" name="Allergy">
        <title>Genome assembly and annotation of Periplaneta americana reveal a comprehensive cockroach allergen profile.</title>
        <authorList>
            <person name="Wang L."/>
            <person name="Xiong Q."/>
            <person name="Saelim N."/>
            <person name="Wang L."/>
            <person name="Nong W."/>
            <person name="Wan A.T."/>
            <person name="Shi M."/>
            <person name="Liu X."/>
            <person name="Cao Q."/>
            <person name="Hui J.H.L."/>
            <person name="Sookrung N."/>
            <person name="Leung T.F."/>
            <person name="Tungtrongchitr A."/>
            <person name="Tsui S.K.W."/>
        </authorList>
    </citation>
    <scope>NUCLEOTIDE SEQUENCE [LARGE SCALE GENOMIC DNA]</scope>
    <source>
        <strain evidence="2">PWHHKU_190912</strain>
    </source>
</reference>
<dbReference type="SUPFAM" id="SSF53098">
    <property type="entry name" value="Ribonuclease H-like"/>
    <property type="match status" value="1"/>
</dbReference>
<accession>A0ABQ8TP31</accession>
<name>A0ABQ8TP31_PERAM</name>
<dbReference type="EMBL" id="JAJSOF020000005">
    <property type="protein sequence ID" value="KAJ4447618.1"/>
    <property type="molecule type" value="Genomic_DNA"/>
</dbReference>
<evidence type="ECO:0000259" key="1">
    <source>
        <dbReference type="Pfam" id="PF05699"/>
    </source>
</evidence>
<dbReference type="Pfam" id="PF05699">
    <property type="entry name" value="Dimer_Tnp_hAT"/>
    <property type="match status" value="1"/>
</dbReference>
<protein>
    <recommendedName>
        <fullName evidence="1">HAT C-terminal dimerisation domain-containing protein</fullName>
    </recommendedName>
</protein>
<sequence length="184" mass="21252">MTGKYQKYLIYLRRERNLFISIVLSSISMATLETRRTWSCECGFTHMSDIFISAKSVRVEKLFNDAVSTTRLFGVDGIGDSEMVSGEMRPRIRHCLTVGEPRKKSNQNPPRDLICFKYAPMTSIDVERSFSMFRNVLSENRRSFTPKNLEMTILMYGTAMPTESMLTTTVLKNDDTKDNEFLRL</sequence>
<feature type="domain" description="HAT C-terminal dimerisation" evidence="1">
    <location>
        <begin position="120"/>
        <end position="155"/>
    </location>
</feature>